<evidence type="ECO:0000313" key="6">
    <source>
        <dbReference type="EMBL" id="PAP78623.1"/>
    </source>
</evidence>
<evidence type="ECO:0000256" key="3">
    <source>
        <dbReference type="ARBA" id="ARBA00012865"/>
    </source>
</evidence>
<dbReference type="SUPFAM" id="SSF56601">
    <property type="entry name" value="beta-lactamase/transpeptidase-like"/>
    <property type="match status" value="1"/>
</dbReference>
<feature type="region of interest" description="Disordered" evidence="4">
    <location>
        <begin position="206"/>
        <end position="225"/>
    </location>
</feature>
<evidence type="ECO:0000256" key="2">
    <source>
        <dbReference type="ARBA" id="ARBA00009009"/>
    </source>
</evidence>
<dbReference type="AlphaFoldDB" id="A0A271J5B7"/>
<dbReference type="InterPro" id="IPR000871">
    <property type="entry name" value="Beta-lactam_class-A"/>
</dbReference>
<feature type="domain" description="Beta-lactamase class A catalytic" evidence="5">
    <location>
        <begin position="36"/>
        <end position="252"/>
    </location>
</feature>
<accession>A0A271J5B7</accession>
<dbReference type="InterPro" id="IPR045155">
    <property type="entry name" value="Beta-lactam_cat"/>
</dbReference>
<comment type="catalytic activity">
    <reaction evidence="1">
        <text>a beta-lactam + H2O = a substituted beta-amino acid</text>
        <dbReference type="Rhea" id="RHEA:20401"/>
        <dbReference type="ChEBI" id="CHEBI:15377"/>
        <dbReference type="ChEBI" id="CHEBI:35627"/>
        <dbReference type="ChEBI" id="CHEBI:140347"/>
        <dbReference type="EC" id="3.5.2.6"/>
    </reaction>
</comment>
<proteinExistence type="inferred from homology"/>
<protein>
    <recommendedName>
        <fullName evidence="3">beta-lactamase</fullName>
        <ecNumber evidence="3">3.5.2.6</ecNumber>
    </recommendedName>
</protein>
<dbReference type="GO" id="GO:0030655">
    <property type="term" value="P:beta-lactam antibiotic catabolic process"/>
    <property type="evidence" value="ECO:0007669"/>
    <property type="project" value="InterPro"/>
</dbReference>
<name>A0A271J5B7_9BACT</name>
<evidence type="ECO:0000256" key="1">
    <source>
        <dbReference type="ARBA" id="ARBA00001526"/>
    </source>
</evidence>
<dbReference type="Gene3D" id="3.40.710.10">
    <property type="entry name" value="DD-peptidase/beta-lactamase superfamily"/>
    <property type="match status" value="1"/>
</dbReference>
<dbReference type="GO" id="GO:0008800">
    <property type="term" value="F:beta-lactamase activity"/>
    <property type="evidence" value="ECO:0007669"/>
    <property type="project" value="UniProtKB-EC"/>
</dbReference>
<organism evidence="6 7">
    <name type="scientific">Rubrivirga marina</name>
    <dbReference type="NCBI Taxonomy" id="1196024"/>
    <lineage>
        <taxon>Bacteria</taxon>
        <taxon>Pseudomonadati</taxon>
        <taxon>Rhodothermota</taxon>
        <taxon>Rhodothermia</taxon>
        <taxon>Rhodothermales</taxon>
        <taxon>Rubricoccaceae</taxon>
        <taxon>Rubrivirga</taxon>
    </lineage>
</organism>
<dbReference type="GO" id="GO:0046677">
    <property type="term" value="P:response to antibiotic"/>
    <property type="evidence" value="ECO:0007669"/>
    <property type="project" value="InterPro"/>
</dbReference>
<keyword evidence="7" id="KW-1185">Reference proteome</keyword>
<gene>
    <name evidence="6" type="ORF">BSZ37_02555</name>
</gene>
<dbReference type="Proteomes" id="UP000216339">
    <property type="component" value="Unassembled WGS sequence"/>
</dbReference>
<evidence type="ECO:0000313" key="7">
    <source>
        <dbReference type="Proteomes" id="UP000216339"/>
    </source>
</evidence>
<evidence type="ECO:0000256" key="4">
    <source>
        <dbReference type="SAM" id="MobiDB-lite"/>
    </source>
</evidence>
<dbReference type="PANTHER" id="PTHR35333:SF3">
    <property type="entry name" value="BETA-LACTAMASE-TYPE TRANSPEPTIDASE FOLD CONTAINING PROTEIN"/>
    <property type="match status" value="1"/>
</dbReference>
<dbReference type="PRINTS" id="PR00118">
    <property type="entry name" value="BLACTAMASEA"/>
</dbReference>
<evidence type="ECO:0000259" key="5">
    <source>
        <dbReference type="Pfam" id="PF13354"/>
    </source>
</evidence>
<dbReference type="Pfam" id="PF13354">
    <property type="entry name" value="Beta-lactamase2"/>
    <property type="match status" value="1"/>
</dbReference>
<dbReference type="PANTHER" id="PTHR35333">
    <property type="entry name" value="BETA-LACTAMASE"/>
    <property type="match status" value="1"/>
</dbReference>
<comment type="caution">
    <text evidence="6">The sequence shown here is derived from an EMBL/GenBank/DDBJ whole genome shotgun (WGS) entry which is preliminary data.</text>
</comment>
<dbReference type="EMBL" id="MQWD01000001">
    <property type="protein sequence ID" value="PAP78623.1"/>
    <property type="molecule type" value="Genomic_DNA"/>
</dbReference>
<dbReference type="NCBIfam" id="NF033103">
    <property type="entry name" value="bla_class_A"/>
    <property type="match status" value="1"/>
</dbReference>
<dbReference type="EC" id="3.5.2.6" evidence="3"/>
<comment type="similarity">
    <text evidence="2">Belongs to the class-A beta-lactamase family.</text>
</comment>
<reference evidence="6 7" key="1">
    <citation type="submission" date="2016-11" db="EMBL/GenBank/DDBJ databases">
        <title>Study of marine rhodopsin-containing bacteria.</title>
        <authorList>
            <person name="Yoshizawa S."/>
            <person name="Kumagai Y."/>
            <person name="Kogure K."/>
        </authorList>
    </citation>
    <scope>NUCLEOTIDE SEQUENCE [LARGE SCALE GENOMIC DNA]</scope>
    <source>
        <strain evidence="6 7">SAORIC-28</strain>
    </source>
</reference>
<dbReference type="InterPro" id="IPR012338">
    <property type="entry name" value="Beta-lactam/transpept-like"/>
</dbReference>
<sequence length="279" mass="28962">MADEGPDLGALADEVERLAAPAEGRVGVGIALLGSDEAVVVGEGRHPMQSVFKLPLGMAVLAAVDRGELSLDRRVAVTLADFVSDRQHSPIRDRHPDGVELSVGELLGAAAGGSDGTAADVLLDLLGGPAEVEGFLRGIGVEGVDVAVTEKDMGRDYDAQYRNGATPAGALALLRALHAGRGLSQESRTLLLRVLTETTTGPNRLRGRLPEGTPVAHKTGTSRARDGVTAATNDVGLVTLPDGRRLAVAVFVSDSPADDATRERVIADVARAAYDAWAR</sequence>